<proteinExistence type="predicted"/>
<organism evidence="2 3">
    <name type="scientific">Mycena maculata</name>
    <dbReference type="NCBI Taxonomy" id="230809"/>
    <lineage>
        <taxon>Eukaryota</taxon>
        <taxon>Fungi</taxon>
        <taxon>Dikarya</taxon>
        <taxon>Basidiomycota</taxon>
        <taxon>Agaricomycotina</taxon>
        <taxon>Agaricomycetes</taxon>
        <taxon>Agaricomycetidae</taxon>
        <taxon>Agaricales</taxon>
        <taxon>Marasmiineae</taxon>
        <taxon>Mycenaceae</taxon>
        <taxon>Mycena</taxon>
    </lineage>
</organism>
<dbReference type="AlphaFoldDB" id="A0AAD7IZQ1"/>
<dbReference type="EMBL" id="JARJLG010000077">
    <property type="protein sequence ID" value="KAJ7751809.1"/>
    <property type="molecule type" value="Genomic_DNA"/>
</dbReference>
<keyword evidence="3" id="KW-1185">Reference proteome</keyword>
<feature type="compositionally biased region" description="Basic and acidic residues" evidence="1">
    <location>
        <begin position="55"/>
        <end position="64"/>
    </location>
</feature>
<name>A0AAD7IZQ1_9AGAR</name>
<sequence length="153" mass="17596">MIIDDSSLSRPAPRPRGLQRHLLPHLRPRPLRGPGQHRKRRRLRRPRRLALVRPAADEERERDGPSAALLDKVRVLDALPRVGALWTLDLKGNDLTRFFHFHRRGEDPLCAEEITILSRSGVRELGKKGTELIVTPMKVHLMSAPRQRWRASA</sequence>
<evidence type="ECO:0000313" key="2">
    <source>
        <dbReference type="EMBL" id="KAJ7751809.1"/>
    </source>
</evidence>
<accession>A0AAD7IZQ1</accession>
<gene>
    <name evidence="2" type="ORF">DFH07DRAFT_826178</name>
</gene>
<feature type="compositionally biased region" description="Basic residues" evidence="1">
    <location>
        <begin position="17"/>
        <end position="50"/>
    </location>
</feature>
<reference evidence="2" key="1">
    <citation type="submission" date="2023-03" db="EMBL/GenBank/DDBJ databases">
        <title>Massive genome expansion in bonnet fungi (Mycena s.s.) driven by repeated elements and novel gene families across ecological guilds.</title>
        <authorList>
            <consortium name="Lawrence Berkeley National Laboratory"/>
            <person name="Harder C.B."/>
            <person name="Miyauchi S."/>
            <person name="Viragh M."/>
            <person name="Kuo A."/>
            <person name="Thoen E."/>
            <person name="Andreopoulos B."/>
            <person name="Lu D."/>
            <person name="Skrede I."/>
            <person name="Drula E."/>
            <person name="Henrissat B."/>
            <person name="Morin E."/>
            <person name="Kohler A."/>
            <person name="Barry K."/>
            <person name="LaButti K."/>
            <person name="Morin E."/>
            <person name="Salamov A."/>
            <person name="Lipzen A."/>
            <person name="Mereny Z."/>
            <person name="Hegedus B."/>
            <person name="Baldrian P."/>
            <person name="Stursova M."/>
            <person name="Weitz H."/>
            <person name="Taylor A."/>
            <person name="Grigoriev I.V."/>
            <person name="Nagy L.G."/>
            <person name="Martin F."/>
            <person name="Kauserud H."/>
        </authorList>
    </citation>
    <scope>NUCLEOTIDE SEQUENCE</scope>
    <source>
        <strain evidence="2">CBHHK188m</strain>
    </source>
</reference>
<protein>
    <submittedName>
        <fullName evidence="2">Uncharacterized protein</fullName>
    </submittedName>
</protein>
<dbReference type="Proteomes" id="UP001215280">
    <property type="component" value="Unassembled WGS sequence"/>
</dbReference>
<evidence type="ECO:0000256" key="1">
    <source>
        <dbReference type="SAM" id="MobiDB-lite"/>
    </source>
</evidence>
<evidence type="ECO:0000313" key="3">
    <source>
        <dbReference type="Proteomes" id="UP001215280"/>
    </source>
</evidence>
<comment type="caution">
    <text evidence="2">The sequence shown here is derived from an EMBL/GenBank/DDBJ whole genome shotgun (WGS) entry which is preliminary data.</text>
</comment>
<feature type="region of interest" description="Disordered" evidence="1">
    <location>
        <begin position="1"/>
        <end position="65"/>
    </location>
</feature>